<dbReference type="RefSeq" id="WP_053169332.1">
    <property type="nucleotide sequence ID" value="NZ_LFYT02000042.1"/>
</dbReference>
<dbReference type="Proteomes" id="UP000037507">
    <property type="component" value="Unassembled WGS sequence"/>
</dbReference>
<protein>
    <submittedName>
        <fullName evidence="3">Polyisoprenoid-binding protein</fullName>
    </submittedName>
</protein>
<name>A0A2T7U8V7_9BURK</name>
<reference evidence="3" key="1">
    <citation type="submission" date="2017-04" db="EMBL/GenBank/DDBJ databases">
        <title>Unexpected and diverse lifestyles within the genus Limnohabitans.</title>
        <authorList>
            <person name="Kasalicky V."/>
            <person name="Mehrshad M."/>
            <person name="Andrei S.-A."/>
            <person name="Salcher M."/>
            <person name="Kratochvilova H."/>
            <person name="Simek K."/>
            <person name="Ghai R."/>
        </authorList>
    </citation>
    <scope>NUCLEOTIDE SEQUENCE [LARGE SCALE GENOMIC DNA]</scope>
    <source>
        <strain evidence="3">II-D5</strain>
    </source>
</reference>
<organism evidence="3 4">
    <name type="scientific">Limnohabitans planktonicus II-D5</name>
    <dbReference type="NCBI Taxonomy" id="1293045"/>
    <lineage>
        <taxon>Bacteria</taxon>
        <taxon>Pseudomonadati</taxon>
        <taxon>Pseudomonadota</taxon>
        <taxon>Betaproteobacteria</taxon>
        <taxon>Burkholderiales</taxon>
        <taxon>Comamonadaceae</taxon>
        <taxon>Limnohabitans</taxon>
    </lineage>
</organism>
<dbReference type="OrthoDB" id="1247465at2"/>
<keyword evidence="1" id="KW-0732">Signal</keyword>
<evidence type="ECO:0000313" key="4">
    <source>
        <dbReference type="Proteomes" id="UP000037507"/>
    </source>
</evidence>
<comment type="caution">
    <text evidence="3">The sequence shown here is derived from an EMBL/GenBank/DDBJ whole genome shotgun (WGS) entry which is preliminary data.</text>
</comment>
<evidence type="ECO:0000313" key="3">
    <source>
        <dbReference type="EMBL" id="PVE41071.1"/>
    </source>
</evidence>
<dbReference type="Gene3D" id="2.40.128.110">
    <property type="entry name" value="Lipid/polyisoprenoid-binding, YceI-like"/>
    <property type="match status" value="1"/>
</dbReference>
<dbReference type="EMBL" id="LFYT02000042">
    <property type="protein sequence ID" value="PVE41071.1"/>
    <property type="molecule type" value="Genomic_DNA"/>
</dbReference>
<sequence length="188" mass="20197">MNTALKHIVALSALALAAQAQAAPYQTIVPAKSSVTFSYKQMGVAMDGRFKKIAAQLHFDPAKAEQAKASFEVDLTSVDTGSGEADEEVVTKSWFNTAAFPKAQFVAKQIKPTAANQYEVQGTLSIKGMTREVKFPMKHSAQGKDGLLTGGFTLKRADYSIGEGMWAKFDVVANDIQVNFSITATLGK</sequence>
<feature type="domain" description="Lipid/polyisoprenoid-binding YceI-like" evidence="2">
    <location>
        <begin position="25"/>
        <end position="185"/>
    </location>
</feature>
<feature type="chain" id="PRO_5015489744" evidence="1">
    <location>
        <begin position="23"/>
        <end position="188"/>
    </location>
</feature>
<accession>A0A2T7U8V7</accession>
<dbReference type="SMART" id="SM00867">
    <property type="entry name" value="YceI"/>
    <property type="match status" value="1"/>
</dbReference>
<dbReference type="InterPro" id="IPR007372">
    <property type="entry name" value="Lipid/polyisoprenoid-bd_YceI"/>
</dbReference>
<feature type="signal peptide" evidence="1">
    <location>
        <begin position="1"/>
        <end position="22"/>
    </location>
</feature>
<gene>
    <name evidence="3" type="ORF">H663_019165</name>
</gene>
<evidence type="ECO:0000256" key="1">
    <source>
        <dbReference type="SAM" id="SignalP"/>
    </source>
</evidence>
<evidence type="ECO:0000259" key="2">
    <source>
        <dbReference type="SMART" id="SM00867"/>
    </source>
</evidence>
<dbReference type="Pfam" id="PF04264">
    <property type="entry name" value="YceI"/>
    <property type="match status" value="1"/>
</dbReference>
<proteinExistence type="predicted"/>
<dbReference type="AlphaFoldDB" id="A0A2T7U8V7"/>
<dbReference type="InterPro" id="IPR036761">
    <property type="entry name" value="TTHA0802/YceI-like_sf"/>
</dbReference>
<dbReference type="STRING" id="1293045.H663_02195"/>
<dbReference type="SUPFAM" id="SSF101874">
    <property type="entry name" value="YceI-like"/>
    <property type="match status" value="1"/>
</dbReference>
<keyword evidence="4" id="KW-1185">Reference proteome</keyword>
<dbReference type="PANTHER" id="PTHR34406">
    <property type="entry name" value="PROTEIN YCEI"/>
    <property type="match status" value="1"/>
</dbReference>
<dbReference type="PANTHER" id="PTHR34406:SF1">
    <property type="entry name" value="PROTEIN YCEI"/>
    <property type="match status" value="1"/>
</dbReference>